<evidence type="ECO:0000313" key="3">
    <source>
        <dbReference type="EMBL" id="KAK7083637.1"/>
    </source>
</evidence>
<evidence type="ECO:0000259" key="2">
    <source>
        <dbReference type="Pfam" id="PF10545"/>
    </source>
</evidence>
<name>A0AAN8XG00_HALRR</name>
<feature type="compositionally biased region" description="Basic and acidic residues" evidence="1">
    <location>
        <begin position="38"/>
        <end position="49"/>
    </location>
</feature>
<feature type="compositionally biased region" description="Low complexity" evidence="1">
    <location>
        <begin position="269"/>
        <end position="287"/>
    </location>
</feature>
<feature type="compositionally biased region" description="Low complexity" evidence="1">
    <location>
        <begin position="387"/>
        <end position="406"/>
    </location>
</feature>
<dbReference type="EMBL" id="JAXCGZ010002721">
    <property type="protein sequence ID" value="KAK7083637.1"/>
    <property type="molecule type" value="Genomic_DNA"/>
</dbReference>
<evidence type="ECO:0000313" key="4">
    <source>
        <dbReference type="Proteomes" id="UP001381693"/>
    </source>
</evidence>
<sequence>MSDQYSEDMFASQVVESLVVSVDPHQEQDTPPTKKKKMHEEVIDEEKRNTLPPLQKRPVGGLGANPRRPLTTHPTPKQLGRRFTTTSKRKTGKKTTGEDSNSSAEESEAPSQVIMSNRSRGINLTVEQERDVVKWFQEHEIFYNKKLTDYRDTGKKARLLEEKAVELNVHVNQLKTWCDGMRTRFARISSTCSGQGTVLDELTERDRWIYNSFQFLRPHIVRVPSRQSKTFRKEEQAPPRPSTSSNPDMQVVADDEASQDIDIPPVDQSLPTSLPSSRKSPSSAATPDEPQKQLLEKLSQQYQQTIALQNRLVSTLQPQSTQVKQVTHFMAFLGSLCETMTPAAWKSFMVKAHQLVLDHIPHLAEPQTPPQAPTHMPPHHFYPPSPYHSLTQQAQQQQQQQQQQQIQHLQQQLAALQAQVPPAPASGKVG</sequence>
<protein>
    <recommendedName>
        <fullName evidence="2">MADF domain-containing protein</fullName>
    </recommendedName>
</protein>
<feature type="region of interest" description="Disordered" evidence="1">
    <location>
        <begin position="16"/>
        <end position="114"/>
    </location>
</feature>
<feature type="region of interest" description="Disordered" evidence="1">
    <location>
        <begin position="364"/>
        <end position="406"/>
    </location>
</feature>
<dbReference type="AlphaFoldDB" id="A0AAN8XG00"/>
<feature type="domain" description="MADF" evidence="2">
    <location>
        <begin position="136"/>
        <end position="216"/>
    </location>
</feature>
<gene>
    <name evidence="3" type="ORF">SK128_007665</name>
</gene>
<evidence type="ECO:0000256" key="1">
    <source>
        <dbReference type="SAM" id="MobiDB-lite"/>
    </source>
</evidence>
<reference evidence="3 4" key="1">
    <citation type="submission" date="2023-11" db="EMBL/GenBank/DDBJ databases">
        <title>Halocaridina rubra genome assembly.</title>
        <authorList>
            <person name="Smith C."/>
        </authorList>
    </citation>
    <scope>NUCLEOTIDE SEQUENCE [LARGE SCALE GENOMIC DNA]</scope>
    <source>
        <strain evidence="3">EP-1</strain>
        <tissue evidence="3">Whole</tissue>
    </source>
</reference>
<keyword evidence="4" id="KW-1185">Reference proteome</keyword>
<comment type="caution">
    <text evidence="3">The sequence shown here is derived from an EMBL/GenBank/DDBJ whole genome shotgun (WGS) entry which is preliminary data.</text>
</comment>
<dbReference type="InterPro" id="IPR006578">
    <property type="entry name" value="MADF-dom"/>
</dbReference>
<accession>A0AAN8XG00</accession>
<organism evidence="3 4">
    <name type="scientific">Halocaridina rubra</name>
    <name type="common">Hawaiian red shrimp</name>
    <dbReference type="NCBI Taxonomy" id="373956"/>
    <lineage>
        <taxon>Eukaryota</taxon>
        <taxon>Metazoa</taxon>
        <taxon>Ecdysozoa</taxon>
        <taxon>Arthropoda</taxon>
        <taxon>Crustacea</taxon>
        <taxon>Multicrustacea</taxon>
        <taxon>Malacostraca</taxon>
        <taxon>Eumalacostraca</taxon>
        <taxon>Eucarida</taxon>
        <taxon>Decapoda</taxon>
        <taxon>Pleocyemata</taxon>
        <taxon>Caridea</taxon>
        <taxon>Atyoidea</taxon>
        <taxon>Atyidae</taxon>
        <taxon>Halocaridina</taxon>
    </lineage>
</organism>
<feature type="region of interest" description="Disordered" evidence="1">
    <location>
        <begin position="226"/>
        <end position="290"/>
    </location>
</feature>
<dbReference type="Proteomes" id="UP001381693">
    <property type="component" value="Unassembled WGS sequence"/>
</dbReference>
<feature type="compositionally biased region" description="Pro residues" evidence="1">
    <location>
        <begin position="367"/>
        <end position="386"/>
    </location>
</feature>
<dbReference type="Pfam" id="PF10545">
    <property type="entry name" value="MADF_DNA_bdg"/>
    <property type="match status" value="1"/>
</dbReference>
<proteinExistence type="predicted"/>